<evidence type="ECO:0000313" key="1">
    <source>
        <dbReference type="EMBL" id="GME81204.1"/>
    </source>
</evidence>
<keyword evidence="2" id="KW-1185">Reference proteome</keyword>
<gene>
    <name evidence="1" type="ORF">Amon02_000480700</name>
</gene>
<protein>
    <submittedName>
        <fullName evidence="1">Unnamed protein product</fullName>
    </submittedName>
</protein>
<evidence type="ECO:0000313" key="2">
    <source>
        <dbReference type="Proteomes" id="UP001165064"/>
    </source>
</evidence>
<comment type="caution">
    <text evidence="1">The sequence shown here is derived from an EMBL/GenBank/DDBJ whole genome shotgun (WGS) entry which is preliminary data.</text>
</comment>
<name>A0ACB5T4S8_AMBMO</name>
<dbReference type="EMBL" id="BSXS01003390">
    <property type="protein sequence ID" value="GME81204.1"/>
    <property type="molecule type" value="Genomic_DNA"/>
</dbReference>
<dbReference type="Proteomes" id="UP001165064">
    <property type="component" value="Unassembled WGS sequence"/>
</dbReference>
<organism evidence="1 2">
    <name type="scientific">Ambrosiozyma monospora</name>
    <name type="common">Yeast</name>
    <name type="synonym">Endomycopsis monosporus</name>
    <dbReference type="NCBI Taxonomy" id="43982"/>
    <lineage>
        <taxon>Eukaryota</taxon>
        <taxon>Fungi</taxon>
        <taxon>Dikarya</taxon>
        <taxon>Ascomycota</taxon>
        <taxon>Saccharomycotina</taxon>
        <taxon>Pichiomycetes</taxon>
        <taxon>Pichiales</taxon>
        <taxon>Pichiaceae</taxon>
        <taxon>Ambrosiozyma</taxon>
    </lineage>
</organism>
<sequence length="316" mass="36200">MDISKIAVKTKTKTQTTMTKIPSKKRNKLSFTCLNCRRKKIKCDRKLPCYNCVKANLTSSCEYTSHPLLQAVQLQQQSSFQGLDSNPPFPETENTDGTSSEQSKTPASPTTHNRLHQHENGISENDYDQLKREMLELKQKLSSLEEMAMSRNEVVHTVQPRTFLASKTETITPSSPNMNKKPGILDLKLPFNKPMLMMKPSRNSYQGPVSVYSVMSNNMSNYTQKVFRNFLGRERKAFKTRVGKSSTEIFSLLYSGINENKVVLTINNVISPHYRALYSLLIYFKDHLNDLRIARPSLLDLNITMLILKFPWCFQS</sequence>
<reference evidence="1" key="1">
    <citation type="submission" date="2023-04" db="EMBL/GenBank/DDBJ databases">
        <title>Ambrosiozyma monospora NBRC 10751.</title>
        <authorList>
            <person name="Ichikawa N."/>
            <person name="Sato H."/>
            <person name="Tonouchi N."/>
        </authorList>
    </citation>
    <scope>NUCLEOTIDE SEQUENCE</scope>
    <source>
        <strain evidence="1">NBRC 10751</strain>
    </source>
</reference>
<proteinExistence type="predicted"/>
<accession>A0ACB5T4S8</accession>